<comment type="caution">
    <text evidence="2">The sequence shown here is derived from an EMBL/GenBank/DDBJ whole genome shotgun (WGS) entry which is preliminary data.</text>
</comment>
<dbReference type="AlphaFoldDB" id="A0A917ZVU1"/>
<sequence length="194" mass="20985">MSRRATILAATVTAAVVAVIAVVVTATVTRGSDDKTTGNHHNKPSHSAPSDPYAQTPWRLAVVNFLKAANHPQDDKYRTWLPLDPDIHKDFIYTPRTPADPGYNDRTEDDPHGALVNLSDLTPTKQRAVLNSLTRDSTVIPDSLTVTQPNGRDSGGWSFTFTIRTTGGKQLHGMAIGSGDANGGQLRRLSYDTP</sequence>
<evidence type="ECO:0000256" key="1">
    <source>
        <dbReference type="SAM" id="MobiDB-lite"/>
    </source>
</evidence>
<dbReference type="RefSeq" id="WP_189135106.1">
    <property type="nucleotide sequence ID" value="NZ_BMMS01000036.1"/>
</dbReference>
<feature type="region of interest" description="Disordered" evidence="1">
    <location>
        <begin position="31"/>
        <end position="54"/>
    </location>
</feature>
<dbReference type="EMBL" id="BMMS01000036">
    <property type="protein sequence ID" value="GGO98096.1"/>
    <property type="molecule type" value="Genomic_DNA"/>
</dbReference>
<keyword evidence="3" id="KW-1185">Reference proteome</keyword>
<proteinExistence type="predicted"/>
<dbReference type="Proteomes" id="UP000641932">
    <property type="component" value="Unassembled WGS sequence"/>
</dbReference>
<organism evidence="2 3">
    <name type="scientific">Wenjunlia tyrosinilytica</name>
    <dbReference type="NCBI Taxonomy" id="1544741"/>
    <lineage>
        <taxon>Bacteria</taxon>
        <taxon>Bacillati</taxon>
        <taxon>Actinomycetota</taxon>
        <taxon>Actinomycetes</taxon>
        <taxon>Kitasatosporales</taxon>
        <taxon>Streptomycetaceae</taxon>
        <taxon>Wenjunlia</taxon>
    </lineage>
</organism>
<accession>A0A917ZVU1</accession>
<evidence type="ECO:0000313" key="2">
    <source>
        <dbReference type="EMBL" id="GGO98096.1"/>
    </source>
</evidence>
<gene>
    <name evidence="2" type="ORF">GCM10012280_61430</name>
</gene>
<reference evidence="2" key="2">
    <citation type="submission" date="2020-09" db="EMBL/GenBank/DDBJ databases">
        <authorList>
            <person name="Sun Q."/>
            <person name="Zhou Y."/>
        </authorList>
    </citation>
    <scope>NUCLEOTIDE SEQUENCE</scope>
    <source>
        <strain evidence="2">CGMCC 4.7201</strain>
    </source>
</reference>
<reference evidence="2" key="1">
    <citation type="journal article" date="2014" name="Int. J. Syst. Evol. Microbiol.">
        <title>Complete genome sequence of Corynebacterium casei LMG S-19264T (=DSM 44701T), isolated from a smear-ripened cheese.</title>
        <authorList>
            <consortium name="US DOE Joint Genome Institute (JGI-PGF)"/>
            <person name="Walter F."/>
            <person name="Albersmeier A."/>
            <person name="Kalinowski J."/>
            <person name="Ruckert C."/>
        </authorList>
    </citation>
    <scope>NUCLEOTIDE SEQUENCE</scope>
    <source>
        <strain evidence="2">CGMCC 4.7201</strain>
    </source>
</reference>
<protein>
    <submittedName>
        <fullName evidence="2">Uncharacterized protein</fullName>
    </submittedName>
</protein>
<evidence type="ECO:0000313" key="3">
    <source>
        <dbReference type="Proteomes" id="UP000641932"/>
    </source>
</evidence>
<name>A0A917ZVU1_9ACTN</name>